<feature type="domain" description="DUF1330" evidence="1">
    <location>
        <begin position="2"/>
        <end position="94"/>
    </location>
</feature>
<evidence type="ECO:0000259" key="1">
    <source>
        <dbReference type="Pfam" id="PF07045"/>
    </source>
</evidence>
<evidence type="ECO:0000313" key="3">
    <source>
        <dbReference type="Proteomes" id="UP001500460"/>
    </source>
</evidence>
<dbReference type="PANTHER" id="PTHR41521">
    <property type="match status" value="1"/>
</dbReference>
<sequence length="95" mass="10804">MSAYMVISVTPRDEDKMRDYEARTLDVVAKYGGRPIARDTDCFVLEADRRPGIGVILEFPDKQAVRDFYESEEYRPLKEFRHTFATAGALVVAAV</sequence>
<organism evidence="2 3">
    <name type="scientific">Streptomyces glaucus</name>
    <dbReference type="NCBI Taxonomy" id="284029"/>
    <lineage>
        <taxon>Bacteria</taxon>
        <taxon>Bacillati</taxon>
        <taxon>Actinomycetota</taxon>
        <taxon>Actinomycetes</taxon>
        <taxon>Kitasatosporales</taxon>
        <taxon>Streptomycetaceae</taxon>
        <taxon>Streptomyces</taxon>
    </lineage>
</organism>
<dbReference type="Proteomes" id="UP001500460">
    <property type="component" value="Unassembled WGS sequence"/>
</dbReference>
<protein>
    <submittedName>
        <fullName evidence="2">DUF1330 domain-containing protein</fullName>
    </submittedName>
</protein>
<comment type="caution">
    <text evidence="2">The sequence shown here is derived from an EMBL/GenBank/DDBJ whole genome shotgun (WGS) entry which is preliminary data.</text>
</comment>
<dbReference type="PANTHER" id="PTHR41521:SF4">
    <property type="entry name" value="BLR0684 PROTEIN"/>
    <property type="match status" value="1"/>
</dbReference>
<dbReference type="InterPro" id="IPR011008">
    <property type="entry name" value="Dimeric_a/b-barrel"/>
</dbReference>
<dbReference type="Pfam" id="PF07045">
    <property type="entry name" value="DUF1330"/>
    <property type="match status" value="1"/>
</dbReference>
<dbReference type="RefSeq" id="WP_344602329.1">
    <property type="nucleotide sequence ID" value="NZ_BAAATK010000011.1"/>
</dbReference>
<reference evidence="2 3" key="1">
    <citation type="journal article" date="2019" name="Int. J. Syst. Evol. Microbiol.">
        <title>The Global Catalogue of Microorganisms (GCM) 10K type strain sequencing project: providing services to taxonomists for standard genome sequencing and annotation.</title>
        <authorList>
            <consortium name="The Broad Institute Genomics Platform"/>
            <consortium name="The Broad Institute Genome Sequencing Center for Infectious Disease"/>
            <person name="Wu L."/>
            <person name="Ma J."/>
        </authorList>
    </citation>
    <scope>NUCLEOTIDE SEQUENCE [LARGE SCALE GENOMIC DNA]</scope>
    <source>
        <strain evidence="2 3">JCM 6922</strain>
    </source>
</reference>
<dbReference type="EMBL" id="BAAATK010000011">
    <property type="protein sequence ID" value="GAA2433720.1"/>
    <property type="molecule type" value="Genomic_DNA"/>
</dbReference>
<dbReference type="Gene3D" id="3.30.70.100">
    <property type="match status" value="1"/>
</dbReference>
<dbReference type="SUPFAM" id="SSF54909">
    <property type="entry name" value="Dimeric alpha+beta barrel"/>
    <property type="match status" value="1"/>
</dbReference>
<gene>
    <name evidence="2" type="ORF">GCM10010421_23460</name>
</gene>
<evidence type="ECO:0000313" key="2">
    <source>
        <dbReference type="EMBL" id="GAA2433720.1"/>
    </source>
</evidence>
<accession>A0ABN3JLP1</accession>
<keyword evidence="3" id="KW-1185">Reference proteome</keyword>
<name>A0ABN3JLP1_9ACTN</name>
<dbReference type="InterPro" id="IPR010753">
    <property type="entry name" value="DUF1330"/>
</dbReference>
<proteinExistence type="predicted"/>